<organism evidence="1 2">
    <name type="scientific">Jimgerdemannia flammicorona</name>
    <dbReference type="NCBI Taxonomy" id="994334"/>
    <lineage>
        <taxon>Eukaryota</taxon>
        <taxon>Fungi</taxon>
        <taxon>Fungi incertae sedis</taxon>
        <taxon>Mucoromycota</taxon>
        <taxon>Mucoromycotina</taxon>
        <taxon>Endogonomycetes</taxon>
        <taxon>Endogonales</taxon>
        <taxon>Endogonaceae</taxon>
        <taxon>Jimgerdemannia</taxon>
    </lineage>
</organism>
<proteinExistence type="predicted"/>
<dbReference type="EMBL" id="RBNJ01002496">
    <property type="protein sequence ID" value="RUS31905.1"/>
    <property type="molecule type" value="Genomic_DNA"/>
</dbReference>
<protein>
    <submittedName>
        <fullName evidence="1">Uncharacterized protein</fullName>
    </submittedName>
</protein>
<name>A0A433QQ46_9FUNG</name>
<dbReference type="Proteomes" id="UP000274822">
    <property type="component" value="Unassembled WGS sequence"/>
</dbReference>
<keyword evidence="2" id="KW-1185">Reference proteome</keyword>
<comment type="caution">
    <text evidence="1">The sequence shown here is derived from an EMBL/GenBank/DDBJ whole genome shotgun (WGS) entry which is preliminary data.</text>
</comment>
<accession>A0A433QQ46</accession>
<gene>
    <name evidence="1" type="ORF">BC938DRAFT_476786</name>
</gene>
<evidence type="ECO:0000313" key="1">
    <source>
        <dbReference type="EMBL" id="RUS31905.1"/>
    </source>
</evidence>
<sequence>MTMLPSGFRNNKRRHFLPAAGCLCTLMRHPILVLIVYSHCCRITFPHRRSSSRIHSAYILTYVTSTPLTHSHDIC</sequence>
<evidence type="ECO:0000313" key="2">
    <source>
        <dbReference type="Proteomes" id="UP000274822"/>
    </source>
</evidence>
<reference evidence="1 2" key="1">
    <citation type="journal article" date="2018" name="New Phytol.">
        <title>Phylogenomics of Endogonaceae and evolution of mycorrhizas within Mucoromycota.</title>
        <authorList>
            <person name="Chang Y."/>
            <person name="Desiro A."/>
            <person name="Na H."/>
            <person name="Sandor L."/>
            <person name="Lipzen A."/>
            <person name="Clum A."/>
            <person name="Barry K."/>
            <person name="Grigoriev I.V."/>
            <person name="Martin F.M."/>
            <person name="Stajich J.E."/>
            <person name="Smith M.E."/>
            <person name="Bonito G."/>
            <person name="Spatafora J.W."/>
        </authorList>
    </citation>
    <scope>NUCLEOTIDE SEQUENCE [LARGE SCALE GENOMIC DNA]</scope>
    <source>
        <strain evidence="1 2">AD002</strain>
    </source>
</reference>
<dbReference type="AlphaFoldDB" id="A0A433QQ46"/>